<reference evidence="1" key="3">
    <citation type="submission" date="2023-12" db="EMBL/GenBank/DDBJ databases">
        <authorList>
            <person name="Sun Q."/>
            <person name="Inoue M."/>
        </authorList>
    </citation>
    <scope>NUCLEOTIDE SEQUENCE</scope>
    <source>
        <strain evidence="1">JCM 12289</strain>
    </source>
</reference>
<dbReference type="Proteomes" id="UP001500962">
    <property type="component" value="Unassembled WGS sequence"/>
</dbReference>
<evidence type="ECO:0000313" key="3">
    <source>
        <dbReference type="Proteomes" id="UP000830542"/>
    </source>
</evidence>
<dbReference type="GeneID" id="71761513"/>
<dbReference type="InterPro" id="IPR005269">
    <property type="entry name" value="LOG"/>
</dbReference>
<evidence type="ECO:0000313" key="1">
    <source>
        <dbReference type="EMBL" id="GAA0468544.1"/>
    </source>
</evidence>
<dbReference type="AlphaFoldDB" id="A0AAV3SJH1"/>
<dbReference type="PANTHER" id="PTHR31223">
    <property type="entry name" value="LOG FAMILY PROTEIN YJL055W"/>
    <property type="match status" value="1"/>
</dbReference>
<dbReference type="NCBIfam" id="TIGR00730">
    <property type="entry name" value="Rossman fold protein, TIGR00730 family"/>
    <property type="match status" value="1"/>
</dbReference>
<name>A0AAV3SJH1_HALDO</name>
<dbReference type="GO" id="GO:0009691">
    <property type="term" value="P:cytokinin biosynthetic process"/>
    <property type="evidence" value="ECO:0007669"/>
    <property type="project" value="InterPro"/>
</dbReference>
<dbReference type="EMBL" id="BAAADN010000043">
    <property type="protein sequence ID" value="GAA0468544.1"/>
    <property type="molecule type" value="Genomic_DNA"/>
</dbReference>
<reference evidence="1" key="1">
    <citation type="journal article" date="2014" name="Int. J. Syst. Evol. Microbiol.">
        <title>Complete genome sequence of Corynebacterium casei LMG S-19264T (=DSM 44701T), isolated from a smear-ripened cheese.</title>
        <authorList>
            <consortium name="US DOE Joint Genome Institute (JGI-PGF)"/>
            <person name="Walter F."/>
            <person name="Albersmeier A."/>
            <person name="Kalinowski J."/>
            <person name="Ruckert C."/>
        </authorList>
    </citation>
    <scope>NUCLEOTIDE SEQUENCE</scope>
    <source>
        <strain evidence="1">JCM 12289</strain>
    </source>
</reference>
<gene>
    <name evidence="1" type="ORF">GCM10008985_26950</name>
    <name evidence="2" type="ORF">MUK72_06655</name>
</gene>
<dbReference type="Gene3D" id="3.40.50.450">
    <property type="match status" value="1"/>
</dbReference>
<dbReference type="Pfam" id="PF03641">
    <property type="entry name" value="Lysine_decarbox"/>
    <property type="match status" value="1"/>
</dbReference>
<sequence>MDRICVYCGSSSGARSAYRDAAAHLGRTLAERDLGLVYGGGDVGLMGTVADATLEAGGEAHGVIPDGLREREIAHEGLTELDVVDSMHERKRRMVDLADGFVALPGGYGTLEEFMEVLTWTQLGLHANPCGLLDVADYYAELATFFDHQREEGFVSADHRSIVLIEDDPVELLDRFADYEAPPLKNVLDSPDEA</sequence>
<dbReference type="KEGG" id="hdo:MUK72_06655"/>
<dbReference type="EMBL" id="CP095005">
    <property type="protein sequence ID" value="UOO96377.1"/>
    <property type="molecule type" value="Genomic_DNA"/>
</dbReference>
<accession>A0AAV3SJH1</accession>
<dbReference type="InterPro" id="IPR031100">
    <property type="entry name" value="LOG_fam"/>
</dbReference>
<reference evidence="2" key="2">
    <citation type="submission" date="2022-04" db="EMBL/GenBank/DDBJ databases">
        <title>Sequencing and genomic assembly of Halococcus dombrowskii.</title>
        <authorList>
            <person name="Lim S.W."/>
            <person name="MacLea K.S."/>
        </authorList>
    </citation>
    <scope>NUCLEOTIDE SEQUENCE</scope>
    <source>
        <strain evidence="2">H4</strain>
    </source>
</reference>
<keyword evidence="3" id="KW-1185">Reference proteome</keyword>
<dbReference type="RefSeq" id="WP_244705024.1">
    <property type="nucleotide sequence ID" value="NZ_BAAADN010000043.1"/>
</dbReference>
<dbReference type="SUPFAM" id="SSF102405">
    <property type="entry name" value="MCP/YpsA-like"/>
    <property type="match status" value="1"/>
</dbReference>
<proteinExistence type="predicted"/>
<protein>
    <submittedName>
        <fullName evidence="1">TIGR00730 family Rossman fold protein</fullName>
    </submittedName>
</protein>
<dbReference type="Proteomes" id="UP000830542">
    <property type="component" value="Chromosome"/>
</dbReference>
<evidence type="ECO:0000313" key="2">
    <source>
        <dbReference type="EMBL" id="UOO96377.1"/>
    </source>
</evidence>
<evidence type="ECO:0000313" key="4">
    <source>
        <dbReference type="Proteomes" id="UP001500962"/>
    </source>
</evidence>
<dbReference type="GO" id="GO:0016799">
    <property type="term" value="F:hydrolase activity, hydrolyzing N-glycosyl compounds"/>
    <property type="evidence" value="ECO:0007669"/>
    <property type="project" value="TreeGrafter"/>
</dbReference>
<dbReference type="PANTHER" id="PTHR31223:SF70">
    <property type="entry name" value="LOG FAMILY PROTEIN YJL055W"/>
    <property type="match status" value="1"/>
</dbReference>
<dbReference type="GO" id="GO:0005829">
    <property type="term" value="C:cytosol"/>
    <property type="evidence" value="ECO:0007669"/>
    <property type="project" value="TreeGrafter"/>
</dbReference>
<organism evidence="1 4">
    <name type="scientific">Halococcus dombrowskii</name>
    <dbReference type="NCBI Taxonomy" id="179637"/>
    <lineage>
        <taxon>Archaea</taxon>
        <taxon>Methanobacteriati</taxon>
        <taxon>Methanobacteriota</taxon>
        <taxon>Stenosarchaea group</taxon>
        <taxon>Halobacteria</taxon>
        <taxon>Halobacteriales</taxon>
        <taxon>Halococcaceae</taxon>
        <taxon>Halococcus</taxon>
    </lineage>
</organism>